<dbReference type="PANTHER" id="PTHR43236">
    <property type="entry name" value="ANTITOXIN HIGA1"/>
    <property type="match status" value="1"/>
</dbReference>
<dbReference type="InterPro" id="IPR010359">
    <property type="entry name" value="IrrE_HExxH"/>
</dbReference>
<dbReference type="AlphaFoldDB" id="A0A1R3TFU0"/>
<protein>
    <recommendedName>
        <fullName evidence="1">IrrE N-terminal-like domain-containing protein</fullName>
    </recommendedName>
</protein>
<reference evidence="2" key="2">
    <citation type="submission" date="2017-02" db="EMBL/GenBank/DDBJ databases">
        <title>Diversity of integrative and conjugative elements of Streptococcus salivarius and their intra- and interspecies transfer.</title>
        <authorList>
            <person name="Dahmane N."/>
            <person name="Libante V."/>
            <person name="Charron-Bourgoin F."/>
            <person name="Guedon E."/>
            <person name="Guedon G."/>
            <person name="Leblond-Bourget N."/>
            <person name="Payot S."/>
        </authorList>
    </citation>
    <scope>NUCLEOTIDE SEQUENCE</scope>
    <source>
        <strain evidence="2">B35</strain>
    </source>
</reference>
<proteinExistence type="predicted"/>
<feature type="domain" description="IrrE N-terminal-like" evidence="1">
    <location>
        <begin position="43"/>
        <end position="159"/>
    </location>
</feature>
<sequence>MDEMYPRINQLANEQVYTFMKENEISPLSYHFSDFFDECLDRYSIKLMEHHFSNQQIEGLTLIDDYGISFSYERDNPEVKQNFTKCHELGHFLLGHSGSLFTELKGQSDSKHETEANIFSAIILMPAIVLLSKIFYRHDSFQKVMSDLSVSAEALKFRLLDIFRFYTNEKYDAIVRAISAYQRGVVNGVLKFFDEIKEKVIEKYEAIKIDVTKMILKKVEETGFVTSLEFEELLDWEFCKKMRQNQNIEAWMEYHKGNLIAYIWNSGKLKKEEAKSKILRLFIYSE</sequence>
<accession>A0A1R3TFU0</accession>
<evidence type="ECO:0000313" key="2">
    <source>
        <dbReference type="EMBL" id="SCW20615.1"/>
    </source>
</evidence>
<reference evidence="2" key="1">
    <citation type="submission" date="2016-08" db="EMBL/GenBank/DDBJ databases">
        <authorList>
            <person name="Seilhamer J.J."/>
        </authorList>
    </citation>
    <scope>NUCLEOTIDE SEQUENCE</scope>
    <source>
        <strain evidence="2">B35</strain>
    </source>
</reference>
<dbReference type="Pfam" id="PF06114">
    <property type="entry name" value="Peptidase_M78"/>
    <property type="match status" value="1"/>
</dbReference>
<organism evidence="2">
    <name type="scientific">Streptococcus salivarius</name>
    <dbReference type="NCBI Taxonomy" id="1304"/>
    <lineage>
        <taxon>Bacteria</taxon>
        <taxon>Bacillati</taxon>
        <taxon>Bacillota</taxon>
        <taxon>Bacilli</taxon>
        <taxon>Lactobacillales</taxon>
        <taxon>Streptococcaceae</taxon>
        <taxon>Streptococcus</taxon>
    </lineage>
</organism>
<dbReference type="InterPro" id="IPR052345">
    <property type="entry name" value="Rad_response_metalloprotease"/>
</dbReference>
<name>A0A1R3TFU0_STRSL</name>
<dbReference type="Gene3D" id="1.10.10.2910">
    <property type="match status" value="1"/>
</dbReference>
<dbReference type="EMBL" id="LT622825">
    <property type="protein sequence ID" value="SCW20615.1"/>
    <property type="molecule type" value="Genomic_DNA"/>
</dbReference>
<dbReference type="PANTHER" id="PTHR43236:SF2">
    <property type="entry name" value="BLL0069 PROTEIN"/>
    <property type="match status" value="1"/>
</dbReference>
<evidence type="ECO:0000259" key="1">
    <source>
        <dbReference type="Pfam" id="PF06114"/>
    </source>
</evidence>